<gene>
    <name evidence="2" type="ORF">CLV74_101470</name>
</gene>
<sequence length="196" mass="22861">MTEMDLVQPQCPVCGTEFLPTRKDQKYCSSNCRKHKSRNASRGDRANENKRSSHEHYERARRLEELIYSTIPNERLGVMKSILDHCLHDACLRRILTDPLLLNEEPTEYSYRKNIAKAASTYTRKFFGVSIKTYIHQAQFQTLNEEFPVAFKHRGTRPLGDQNGQYVEQDAREFLERLREDRAKKLKDGTIKPLAA</sequence>
<comment type="caution">
    <text evidence="2">The sequence shown here is derived from an EMBL/GenBank/DDBJ whole genome shotgun (WGS) entry which is preliminary data.</text>
</comment>
<feature type="compositionally biased region" description="Basic and acidic residues" evidence="1">
    <location>
        <begin position="41"/>
        <end position="57"/>
    </location>
</feature>
<reference evidence="2 3" key="1">
    <citation type="submission" date="2018-03" db="EMBL/GenBank/DDBJ databases">
        <title>Genomic Encyclopedia of Archaeal and Bacterial Type Strains, Phase II (KMG-II): from individual species to whole genera.</title>
        <authorList>
            <person name="Goeker M."/>
        </authorList>
    </citation>
    <scope>NUCLEOTIDE SEQUENCE [LARGE SCALE GENOMIC DNA]</scope>
    <source>
        <strain evidence="2 3">DSM 100212</strain>
    </source>
</reference>
<dbReference type="AlphaFoldDB" id="A0A2T0X5U8"/>
<evidence type="ECO:0000313" key="3">
    <source>
        <dbReference type="Proteomes" id="UP000238392"/>
    </source>
</evidence>
<organism evidence="2 3">
    <name type="scientific">Donghicola tyrosinivorans</name>
    <dbReference type="NCBI Taxonomy" id="1652492"/>
    <lineage>
        <taxon>Bacteria</taxon>
        <taxon>Pseudomonadati</taxon>
        <taxon>Pseudomonadota</taxon>
        <taxon>Alphaproteobacteria</taxon>
        <taxon>Rhodobacterales</taxon>
        <taxon>Roseobacteraceae</taxon>
        <taxon>Donghicola</taxon>
    </lineage>
</organism>
<protein>
    <submittedName>
        <fullName evidence="2">Uncharacterized protein</fullName>
    </submittedName>
</protein>
<evidence type="ECO:0000256" key="1">
    <source>
        <dbReference type="SAM" id="MobiDB-lite"/>
    </source>
</evidence>
<feature type="region of interest" description="Disordered" evidence="1">
    <location>
        <begin position="34"/>
        <end position="57"/>
    </location>
</feature>
<name>A0A2T0X5U8_9RHOB</name>
<dbReference type="Proteomes" id="UP000238392">
    <property type="component" value="Unassembled WGS sequence"/>
</dbReference>
<proteinExistence type="predicted"/>
<keyword evidence="3" id="KW-1185">Reference proteome</keyword>
<dbReference type="EMBL" id="PVTQ01000001">
    <property type="protein sequence ID" value="PRY94332.1"/>
    <property type="molecule type" value="Genomic_DNA"/>
</dbReference>
<accession>A0A2T0X5U8</accession>
<evidence type="ECO:0000313" key="2">
    <source>
        <dbReference type="EMBL" id="PRY94332.1"/>
    </source>
</evidence>